<evidence type="ECO:0000313" key="3">
    <source>
        <dbReference type="Proteomes" id="UP000005940"/>
    </source>
</evidence>
<dbReference type="RefSeq" id="WP_040916182.1">
    <property type="nucleotide sequence ID" value="NZ_CP029159.1"/>
</dbReference>
<keyword evidence="3" id="KW-1185">Reference proteome</keyword>
<protein>
    <recommendedName>
        <fullName evidence="4">XRE family transcriptional regulator</fullName>
    </recommendedName>
</protein>
<dbReference type="AlphaFoldDB" id="A0A7G3UGS1"/>
<evidence type="ECO:0000256" key="1">
    <source>
        <dbReference type="SAM" id="MobiDB-lite"/>
    </source>
</evidence>
<dbReference type="EMBL" id="CP029159">
    <property type="protein sequence ID" value="QKM69633.1"/>
    <property type="molecule type" value="Genomic_DNA"/>
</dbReference>
<gene>
    <name evidence="2" type="ORF">STSU_023155</name>
</gene>
<sequence>MSYQPSTALPERLLVDKDVQRALREHDFGRVFRAARDRAGITYSRIAIECDIKPERVGTLARGMGRITTFGKIAQIADALRVPGHMVGLSPRPWESGGSPSCPDRNESGSDVRRRTLLRATGLAASLSALHRPAVPSRVAVDDVHMLRVRTDRLRRLDEVLGGGDTFRVYLGEYQATKSLLRTCSFTEESRRCLLSLLAEQSQQAGWAAFDGGEISQAASLYEESKGLALEAGDMDLLGNGLCFLAYQTLDRADAVHMATASCATINSATPSAVQALLHERMAWACALANQAEQSERALDAARTALDSAQDGEPQPDWAAWVDGTELDIMTGRCWAELRRPLRAVPVLKQALDAYSDHNARDKALYMSWLSDAYLMAGEVEEAARVAGRALDLASGVASVRPRMRLAPVLEQLGPHQSLGAVQEALGRAVRT</sequence>
<evidence type="ECO:0000313" key="2">
    <source>
        <dbReference type="EMBL" id="QKM69633.1"/>
    </source>
</evidence>
<name>A0A7G3UGS1_STRT9</name>
<reference evidence="2 3" key="1">
    <citation type="journal article" date="2012" name="J. Bacteriol.">
        <title>Draft genome of Streptomyces tsukubaensis NRRL 18488, the producer of the clinically important immunosuppressant tacrolimus (FK506).</title>
        <authorList>
            <person name="Barreiro C."/>
            <person name="Prieto C."/>
            <person name="Sola-Landa A."/>
            <person name="Solera E."/>
            <person name="Martinez-Castro M."/>
            <person name="Perez-Redondo R."/>
            <person name="Garcia-Estrada C."/>
            <person name="Aparicio J.F."/>
            <person name="Fernandez-Martinez L.T."/>
            <person name="Santos-Aberturas J."/>
            <person name="Salehi-Najafabadi Z."/>
            <person name="Rodriguez-Garcia A."/>
            <person name="Tauch A."/>
            <person name="Martin J.F."/>
        </authorList>
    </citation>
    <scope>NUCLEOTIDE SEQUENCE [LARGE SCALE GENOMIC DNA]</scope>
    <source>
        <strain evidence="3">DSM 42081 / NBRC 108919 / NRRL 18488 / 9993</strain>
    </source>
</reference>
<accession>A0A7G3UGS1</accession>
<proteinExistence type="predicted"/>
<dbReference type="InterPro" id="IPR011990">
    <property type="entry name" value="TPR-like_helical_dom_sf"/>
</dbReference>
<dbReference type="Gene3D" id="1.25.40.10">
    <property type="entry name" value="Tetratricopeptide repeat domain"/>
    <property type="match status" value="1"/>
</dbReference>
<dbReference type="SUPFAM" id="SSF48452">
    <property type="entry name" value="TPR-like"/>
    <property type="match status" value="1"/>
</dbReference>
<feature type="region of interest" description="Disordered" evidence="1">
    <location>
        <begin position="90"/>
        <end position="111"/>
    </location>
</feature>
<organism evidence="2 3">
    <name type="scientific">Streptomyces tsukubensis (strain DSM 42081 / NBRC 108919 / NRRL 18488 / 9993)</name>
    <dbReference type="NCBI Taxonomy" id="1114943"/>
    <lineage>
        <taxon>Bacteria</taxon>
        <taxon>Bacillati</taxon>
        <taxon>Actinomycetota</taxon>
        <taxon>Actinomycetes</taxon>
        <taxon>Kitasatosporales</taxon>
        <taxon>Streptomycetaceae</taxon>
        <taxon>Streptomyces</taxon>
    </lineage>
</organism>
<dbReference type="Proteomes" id="UP000005940">
    <property type="component" value="Chromosome"/>
</dbReference>
<evidence type="ECO:0008006" key="4">
    <source>
        <dbReference type="Google" id="ProtNLM"/>
    </source>
</evidence>